<keyword evidence="2" id="KW-1185">Reference proteome</keyword>
<accession>A0A8J5NBL7</accession>
<feature type="non-terminal residue" evidence="1">
    <location>
        <position position="61"/>
    </location>
</feature>
<comment type="caution">
    <text evidence="1">The sequence shown here is derived from an EMBL/GenBank/DDBJ whole genome shotgun (WGS) entry which is preliminary data.</text>
</comment>
<name>A0A8J5NBL7_HOMAM</name>
<dbReference type="Proteomes" id="UP000747542">
    <property type="component" value="Unassembled WGS sequence"/>
</dbReference>
<evidence type="ECO:0000313" key="2">
    <source>
        <dbReference type="Proteomes" id="UP000747542"/>
    </source>
</evidence>
<reference evidence="1" key="1">
    <citation type="journal article" date="2021" name="Sci. Adv.">
        <title>The American lobster genome reveals insights on longevity, neural, and immune adaptations.</title>
        <authorList>
            <person name="Polinski J.M."/>
            <person name="Zimin A.V."/>
            <person name="Clark K.F."/>
            <person name="Kohn A.B."/>
            <person name="Sadowski N."/>
            <person name="Timp W."/>
            <person name="Ptitsyn A."/>
            <person name="Khanna P."/>
            <person name="Romanova D.Y."/>
            <person name="Williams P."/>
            <person name="Greenwood S.J."/>
            <person name="Moroz L.L."/>
            <person name="Walt D.R."/>
            <person name="Bodnar A.G."/>
        </authorList>
    </citation>
    <scope>NUCLEOTIDE SEQUENCE</scope>
    <source>
        <strain evidence="1">GMGI-L3</strain>
    </source>
</reference>
<dbReference type="AlphaFoldDB" id="A0A8J5NBL7"/>
<sequence>ELLQSRRRDWCVIIQRDINARLNVGNEAVKVFEDGVVVGSAVTRLQKGWTTTFMGLCNGLC</sequence>
<evidence type="ECO:0000313" key="1">
    <source>
        <dbReference type="EMBL" id="KAG7176629.1"/>
    </source>
</evidence>
<proteinExistence type="predicted"/>
<protein>
    <submittedName>
        <fullName evidence="1">Uncharacterized protein</fullName>
    </submittedName>
</protein>
<organism evidence="1 2">
    <name type="scientific">Homarus americanus</name>
    <name type="common">American lobster</name>
    <dbReference type="NCBI Taxonomy" id="6706"/>
    <lineage>
        <taxon>Eukaryota</taxon>
        <taxon>Metazoa</taxon>
        <taxon>Ecdysozoa</taxon>
        <taxon>Arthropoda</taxon>
        <taxon>Crustacea</taxon>
        <taxon>Multicrustacea</taxon>
        <taxon>Malacostraca</taxon>
        <taxon>Eumalacostraca</taxon>
        <taxon>Eucarida</taxon>
        <taxon>Decapoda</taxon>
        <taxon>Pleocyemata</taxon>
        <taxon>Astacidea</taxon>
        <taxon>Nephropoidea</taxon>
        <taxon>Nephropidae</taxon>
        <taxon>Homarus</taxon>
    </lineage>
</organism>
<dbReference type="EMBL" id="JAHLQT010003055">
    <property type="protein sequence ID" value="KAG7176629.1"/>
    <property type="molecule type" value="Genomic_DNA"/>
</dbReference>
<gene>
    <name evidence="1" type="ORF">Hamer_G015436</name>
</gene>